<evidence type="ECO:0000313" key="1">
    <source>
        <dbReference type="EMBL" id="PNH05384.1"/>
    </source>
</evidence>
<dbReference type="PANTHER" id="PTHR40613:SF1">
    <property type="entry name" value="CYTOPLASMIC PROTEIN"/>
    <property type="match status" value="1"/>
</dbReference>
<dbReference type="Proteomes" id="UP000236333">
    <property type="component" value="Unassembled WGS sequence"/>
</dbReference>
<dbReference type="EMBL" id="PGGS01000310">
    <property type="protein sequence ID" value="PNH05384.1"/>
    <property type="molecule type" value="Genomic_DNA"/>
</dbReference>
<dbReference type="OrthoDB" id="558656at2759"/>
<sequence>MMPAPPRCAMPFLTTSPQAGFNPTPPDAADMRLLKERYTEYCRLADGLRSIKGDALECDLQAAIRQALELCGEEAPLHPAAAAAATATTTAAAPPADPVEPAAELWTAKMHLGKYEGRRLTKLPGYYIAWMCREPGFFESSPQNQELRERLLALGLVRHEGGGLVLVPPDSHAARMPIGKHHGTLLVDLPTDHVEWVCRADVEDKKRFFDGSPRKAELLRHLIQLGRVRQVGNLVVPCAPKLRYGPYGEDWYPEDYDDYYYPGEEYEENDDAGV</sequence>
<comment type="caution">
    <text evidence="1">The sequence shown here is derived from an EMBL/GenBank/DDBJ whole genome shotgun (WGS) entry which is preliminary data.</text>
</comment>
<gene>
    <name evidence="1" type="ORF">TSOC_008380</name>
</gene>
<protein>
    <submittedName>
        <fullName evidence="1">Uncharacterized protein</fullName>
    </submittedName>
</protein>
<proteinExistence type="predicted"/>
<dbReference type="Pfam" id="PF12843">
    <property type="entry name" value="QSregVF_b"/>
    <property type="match status" value="1"/>
</dbReference>
<dbReference type="PANTHER" id="PTHR40613">
    <property type="match status" value="1"/>
</dbReference>
<organism evidence="1 2">
    <name type="scientific">Tetrabaena socialis</name>
    <dbReference type="NCBI Taxonomy" id="47790"/>
    <lineage>
        <taxon>Eukaryota</taxon>
        <taxon>Viridiplantae</taxon>
        <taxon>Chlorophyta</taxon>
        <taxon>core chlorophytes</taxon>
        <taxon>Chlorophyceae</taxon>
        <taxon>CS clade</taxon>
        <taxon>Chlamydomonadales</taxon>
        <taxon>Tetrabaenaceae</taxon>
        <taxon>Tetrabaena</taxon>
    </lineage>
</organism>
<name>A0A2J7ZYP0_9CHLO</name>
<dbReference type="AlphaFoldDB" id="A0A2J7ZYP0"/>
<evidence type="ECO:0000313" key="2">
    <source>
        <dbReference type="Proteomes" id="UP000236333"/>
    </source>
</evidence>
<keyword evidence="2" id="KW-1185">Reference proteome</keyword>
<reference evidence="1 2" key="1">
    <citation type="journal article" date="2017" name="Mol. Biol. Evol.">
        <title>The 4-celled Tetrabaena socialis nuclear genome reveals the essential components for genetic control of cell number at the origin of multicellularity in the volvocine lineage.</title>
        <authorList>
            <person name="Featherston J."/>
            <person name="Arakaki Y."/>
            <person name="Hanschen E.R."/>
            <person name="Ferris P.J."/>
            <person name="Michod R.E."/>
            <person name="Olson B.J.S.C."/>
            <person name="Nozaki H."/>
            <person name="Durand P.M."/>
        </authorList>
    </citation>
    <scope>NUCLEOTIDE SEQUENCE [LARGE SCALE GENOMIC DNA]</scope>
    <source>
        <strain evidence="1 2">NIES-571</strain>
    </source>
</reference>
<accession>A0A2J7ZYP0</accession>
<dbReference type="InterPro" id="IPR024530">
    <property type="entry name" value="QSregVF_b"/>
</dbReference>